<dbReference type="InterPro" id="IPR009075">
    <property type="entry name" value="AcylCo_DH/oxidase_C"/>
</dbReference>
<dbReference type="eggNOG" id="COG1960">
    <property type="taxonomic scope" value="Bacteria"/>
</dbReference>
<comment type="cofactor">
    <cofactor evidence="1 7">
        <name>FAD</name>
        <dbReference type="ChEBI" id="CHEBI:57692"/>
    </cofactor>
</comment>
<feature type="domain" description="Acyl-CoA dehydrogenase-like C-terminal" evidence="11">
    <location>
        <begin position="455"/>
        <end position="551"/>
    </location>
</feature>
<dbReference type="KEGG" id="sti:Sthe_2921"/>
<dbReference type="Gene3D" id="2.40.110.10">
    <property type="entry name" value="Butyryl-CoA Dehydrogenase, subunit A, domain 2"/>
    <property type="match status" value="1"/>
</dbReference>
<dbReference type="FunFam" id="1.10.540.10:FF:000001">
    <property type="entry name" value="Very long-chain-specific acyl-CoA dehydrogenase, mitochondrial"/>
    <property type="match status" value="1"/>
</dbReference>
<dbReference type="Pfam" id="PF02770">
    <property type="entry name" value="Acyl-CoA_dh_M"/>
    <property type="match status" value="1"/>
</dbReference>
<dbReference type="InterPro" id="IPR046373">
    <property type="entry name" value="Acyl-CoA_Oxase/DH_mid-dom_sf"/>
</dbReference>
<dbReference type="FunCoup" id="D1C935">
    <property type="interactions" value="200"/>
</dbReference>
<sequence>MAENTALWRRGGGWLLESPQEIYCPEDFDDTIKTLAEITRTFVERDVLPVLDRMDQGELELNVPLIQKLGELGPLGAEIPEEYGGLDLPKVVGAVITEEMAPTGGFAVTYGAHTGIGTLPLVYWGTEEQKKKYLPKLASGEWIAAYALSEPGSGSDALGARTRATLSADGRHYLLNGTKQFISNSGFANLFTVFAKVDGEHFTAFLVERDFPGVSLGPEEKKMGIKASSTRQLILENAQVPVENVLGEIGKGHRIAFNILNFGRYKLGAGGVGAAKHALALSATYAKERRQFGRPIASFGAIQQKLAEMATRTYVTESAVYRTVGLIDEAIAGKTGTDAILAGIQEYAVECSILKVLGTETMDYAVDEGVQIHGGYGFLQDFPIERAYRDSRVQRIFEGTNEINRLLIPEMLFRRALKGELPLMEAAGRLQEELLEPDFDDPEGPWAREEAQVANLKKLALMIAGLAVQKFGTAIEEEQEVLLTIGDLLIDTYAAESGVARARKTGLPLWGDMARLYLDAMLGKALLAATGVLPRVAEGDDLSMYLSVARRLTRREPFDRIGVQREVAAAVLAAGGYPQPAASRAG</sequence>
<dbReference type="AlphaFoldDB" id="D1C935"/>
<evidence type="ECO:0000256" key="7">
    <source>
        <dbReference type="RuleBase" id="RU362125"/>
    </source>
</evidence>
<dbReference type="InterPro" id="IPR006091">
    <property type="entry name" value="Acyl-CoA_Oxase/DH_mid-dom"/>
</dbReference>
<dbReference type="PANTHER" id="PTHR43884:SF12">
    <property type="entry name" value="ISOVALERYL-COA DEHYDROGENASE, MITOCHONDRIAL-RELATED"/>
    <property type="match status" value="1"/>
</dbReference>
<evidence type="ECO:0000259" key="11">
    <source>
        <dbReference type="Pfam" id="PF21263"/>
    </source>
</evidence>
<dbReference type="RefSeq" id="WP_012873364.1">
    <property type="nucleotide sequence ID" value="NC_013524.1"/>
</dbReference>
<dbReference type="InterPro" id="IPR049426">
    <property type="entry name" value="Acyl-CoA-dh-like_C"/>
</dbReference>
<accession>D1C935</accession>
<dbReference type="SUPFAM" id="SSF56645">
    <property type="entry name" value="Acyl-CoA dehydrogenase NM domain-like"/>
    <property type="match status" value="1"/>
</dbReference>
<dbReference type="HOGENOM" id="CLU_018204_3_3_0"/>
<dbReference type="PROSITE" id="PS00072">
    <property type="entry name" value="ACYL_COA_DH_1"/>
    <property type="match status" value="1"/>
</dbReference>
<evidence type="ECO:0000256" key="4">
    <source>
        <dbReference type="ARBA" id="ARBA00022827"/>
    </source>
</evidence>
<keyword evidence="5 7" id="KW-0560">Oxidoreductase</keyword>
<organism evidence="12 13">
    <name type="scientific">Sphaerobacter thermophilus (strain ATCC 49802 / DSM 20745 / KCCM 41009 / NCIMB 13125 / S 6022)</name>
    <dbReference type="NCBI Taxonomy" id="479434"/>
    <lineage>
        <taxon>Bacteria</taxon>
        <taxon>Pseudomonadati</taxon>
        <taxon>Thermomicrobiota</taxon>
        <taxon>Thermomicrobia</taxon>
        <taxon>Sphaerobacterales</taxon>
        <taxon>Sphaerobacterineae</taxon>
        <taxon>Sphaerobacteraceae</taxon>
        <taxon>Sphaerobacter</taxon>
    </lineage>
</organism>
<feature type="domain" description="Acyl-CoA dehydrogenase/oxidase C-terminal" evidence="8">
    <location>
        <begin position="250"/>
        <end position="410"/>
    </location>
</feature>
<dbReference type="InParanoid" id="D1C935"/>
<dbReference type="FunFam" id="1.20.140.10:FF:000019">
    <property type="entry name" value="Acyl-CoA dehydrogenase"/>
    <property type="match status" value="1"/>
</dbReference>
<dbReference type="SUPFAM" id="SSF47203">
    <property type="entry name" value="Acyl-CoA dehydrogenase C-terminal domain-like"/>
    <property type="match status" value="1"/>
</dbReference>
<reference evidence="12 13" key="2">
    <citation type="journal article" date="2010" name="Stand. Genomic Sci.">
        <title>Complete genome sequence of Desulfohalobium retbaense type strain (HR(100)).</title>
        <authorList>
            <person name="Spring S."/>
            <person name="Nolan M."/>
            <person name="Lapidus A."/>
            <person name="Glavina Del Rio T."/>
            <person name="Copeland A."/>
            <person name="Tice H."/>
            <person name="Cheng J.F."/>
            <person name="Lucas S."/>
            <person name="Land M."/>
            <person name="Chen F."/>
            <person name="Bruce D."/>
            <person name="Goodwin L."/>
            <person name="Pitluck S."/>
            <person name="Ivanova N."/>
            <person name="Mavromatis K."/>
            <person name="Mikhailova N."/>
            <person name="Pati A."/>
            <person name="Chen A."/>
            <person name="Palaniappan K."/>
            <person name="Hauser L."/>
            <person name="Chang Y.J."/>
            <person name="Jeffries C.D."/>
            <person name="Munk C."/>
            <person name="Kiss H."/>
            <person name="Chain P."/>
            <person name="Han C."/>
            <person name="Brettin T."/>
            <person name="Detter J.C."/>
            <person name="Schuler E."/>
            <person name="Goker M."/>
            <person name="Rohde M."/>
            <person name="Bristow J."/>
            <person name="Eisen J.A."/>
            <person name="Markowitz V."/>
            <person name="Hugenholtz P."/>
            <person name="Kyrpides N.C."/>
            <person name="Klenk H.P."/>
        </authorList>
    </citation>
    <scope>NUCLEOTIDE SEQUENCE [LARGE SCALE GENOMIC DNA]</scope>
    <source>
        <strain evidence="13">ATCC 49802 / DSM 20745 / S 6022</strain>
    </source>
</reference>
<dbReference type="OrthoDB" id="9778581at2"/>
<dbReference type="InterPro" id="IPR037069">
    <property type="entry name" value="AcylCoA_DH/ox_N_sf"/>
</dbReference>
<comment type="catalytic activity">
    <reaction evidence="6">
        <text>a 2,3-saturated acyl-CoA + A = a 2,3-dehydroacyl-CoA + AH2</text>
        <dbReference type="Rhea" id="RHEA:48608"/>
        <dbReference type="ChEBI" id="CHEBI:13193"/>
        <dbReference type="ChEBI" id="CHEBI:17499"/>
        <dbReference type="ChEBI" id="CHEBI:60015"/>
        <dbReference type="ChEBI" id="CHEBI:65111"/>
    </reaction>
</comment>
<evidence type="ECO:0000256" key="1">
    <source>
        <dbReference type="ARBA" id="ARBA00001974"/>
    </source>
</evidence>
<dbReference type="GO" id="GO:0050660">
    <property type="term" value="F:flavin adenine dinucleotide binding"/>
    <property type="evidence" value="ECO:0007669"/>
    <property type="project" value="InterPro"/>
</dbReference>
<reference evidence="13" key="1">
    <citation type="submission" date="2009-11" db="EMBL/GenBank/DDBJ databases">
        <title>The complete chromosome 2 of Sphaerobacter thermophilus DSM 20745.</title>
        <authorList>
            <person name="Lucas S."/>
            <person name="Copeland A."/>
            <person name="Lapidus A."/>
            <person name="Glavina del Rio T."/>
            <person name="Dalin E."/>
            <person name="Tice H."/>
            <person name="Bruce D."/>
            <person name="Goodwin L."/>
            <person name="Pitluck S."/>
            <person name="Kyrpides N."/>
            <person name="Mavromatis K."/>
            <person name="Ivanova N."/>
            <person name="Mikhailova N."/>
            <person name="LaButti K.M."/>
            <person name="Clum A."/>
            <person name="Sun H.I."/>
            <person name="Brettin T."/>
            <person name="Detter J.C."/>
            <person name="Han C."/>
            <person name="Larimer F."/>
            <person name="Land M."/>
            <person name="Hauser L."/>
            <person name="Markowitz V."/>
            <person name="Cheng J.F."/>
            <person name="Hugenholtz P."/>
            <person name="Woyke T."/>
            <person name="Wu D."/>
            <person name="Steenblock K."/>
            <person name="Schneider S."/>
            <person name="Pukall R."/>
            <person name="Goeker M."/>
            <person name="Klenk H.P."/>
            <person name="Eisen J.A."/>
        </authorList>
    </citation>
    <scope>NUCLEOTIDE SEQUENCE [LARGE SCALE GENOMIC DNA]</scope>
    <source>
        <strain evidence="13">ATCC 49802 / DSM 20745 / S 6022</strain>
    </source>
</reference>
<protein>
    <submittedName>
        <fullName evidence="12">Acyl-CoA dehydrogenase domain protein</fullName>
    </submittedName>
</protein>
<dbReference type="PANTHER" id="PTHR43884">
    <property type="entry name" value="ACYL-COA DEHYDROGENASE"/>
    <property type="match status" value="1"/>
</dbReference>
<dbReference type="EMBL" id="CP001824">
    <property type="protein sequence ID" value="ACZ40328.1"/>
    <property type="molecule type" value="Genomic_DNA"/>
</dbReference>
<evidence type="ECO:0000256" key="5">
    <source>
        <dbReference type="ARBA" id="ARBA00023002"/>
    </source>
</evidence>
<proteinExistence type="inferred from homology"/>
<dbReference type="Pfam" id="PF21263">
    <property type="entry name" value="Acyl-CoA-dh_C"/>
    <property type="match status" value="1"/>
</dbReference>
<evidence type="ECO:0000313" key="12">
    <source>
        <dbReference type="EMBL" id="ACZ40328.1"/>
    </source>
</evidence>
<dbReference type="GO" id="GO:0003995">
    <property type="term" value="F:acyl-CoA dehydrogenase activity"/>
    <property type="evidence" value="ECO:0007669"/>
    <property type="project" value="InterPro"/>
</dbReference>
<gene>
    <name evidence="12" type="ordered locus">Sthe_2921</name>
</gene>
<dbReference type="STRING" id="479434.Sthe_2921"/>
<dbReference type="InterPro" id="IPR009100">
    <property type="entry name" value="AcylCoA_DH/oxidase_NM_dom_sf"/>
</dbReference>
<feature type="domain" description="Acyl-CoA oxidase/dehydrogenase middle" evidence="9">
    <location>
        <begin position="145"/>
        <end position="237"/>
    </location>
</feature>
<dbReference type="Gene3D" id="1.10.540.10">
    <property type="entry name" value="Acyl-CoA dehydrogenase/oxidase, N-terminal domain"/>
    <property type="match status" value="1"/>
</dbReference>
<comment type="similarity">
    <text evidence="2 7">Belongs to the acyl-CoA dehydrogenase family.</text>
</comment>
<dbReference type="PROSITE" id="PS00073">
    <property type="entry name" value="ACYL_COA_DH_2"/>
    <property type="match status" value="1"/>
</dbReference>
<evidence type="ECO:0000259" key="9">
    <source>
        <dbReference type="Pfam" id="PF02770"/>
    </source>
</evidence>
<keyword evidence="4 7" id="KW-0274">FAD</keyword>
<evidence type="ECO:0000259" key="8">
    <source>
        <dbReference type="Pfam" id="PF00441"/>
    </source>
</evidence>
<dbReference type="Gene3D" id="1.20.140.10">
    <property type="entry name" value="Butyryl-CoA Dehydrogenase, subunit A, domain 3"/>
    <property type="match status" value="2"/>
</dbReference>
<feature type="domain" description="Acyl-CoA dehydrogenase/oxidase N-terminal" evidence="10">
    <location>
        <begin position="32"/>
        <end position="141"/>
    </location>
</feature>
<dbReference type="Pfam" id="PF00441">
    <property type="entry name" value="Acyl-CoA_dh_1"/>
    <property type="match status" value="1"/>
</dbReference>
<evidence type="ECO:0000256" key="2">
    <source>
        <dbReference type="ARBA" id="ARBA00009347"/>
    </source>
</evidence>
<dbReference type="InterPro" id="IPR013786">
    <property type="entry name" value="AcylCoA_DH/ox_N"/>
</dbReference>
<dbReference type="Proteomes" id="UP000002027">
    <property type="component" value="Chromosome 2"/>
</dbReference>
<dbReference type="InterPro" id="IPR036250">
    <property type="entry name" value="AcylCo_DH-like_C"/>
</dbReference>
<dbReference type="InterPro" id="IPR006089">
    <property type="entry name" value="Acyl-CoA_DH_CS"/>
</dbReference>
<evidence type="ECO:0000256" key="6">
    <source>
        <dbReference type="ARBA" id="ARBA00052546"/>
    </source>
</evidence>
<keyword evidence="13" id="KW-1185">Reference proteome</keyword>
<evidence type="ECO:0000313" key="13">
    <source>
        <dbReference type="Proteomes" id="UP000002027"/>
    </source>
</evidence>
<dbReference type="Pfam" id="PF02771">
    <property type="entry name" value="Acyl-CoA_dh_N"/>
    <property type="match status" value="1"/>
</dbReference>
<dbReference type="FunFam" id="2.40.110.10:FF:000006">
    <property type="entry name" value="very long-chain specific acyl-CoA dehydrogenase, mitochondrial"/>
    <property type="match status" value="1"/>
</dbReference>
<evidence type="ECO:0000256" key="3">
    <source>
        <dbReference type="ARBA" id="ARBA00022630"/>
    </source>
</evidence>
<keyword evidence="3 7" id="KW-0285">Flavoprotein</keyword>
<evidence type="ECO:0000259" key="10">
    <source>
        <dbReference type="Pfam" id="PF02771"/>
    </source>
</evidence>
<name>D1C935_SPHTD</name>